<dbReference type="Pfam" id="PF00096">
    <property type="entry name" value="zf-C2H2"/>
    <property type="match status" value="3"/>
</dbReference>
<keyword evidence="5" id="KW-0677">Repeat</keyword>
<feature type="coiled-coil region" evidence="13">
    <location>
        <begin position="93"/>
        <end position="120"/>
    </location>
</feature>
<dbReference type="SMART" id="SM00355">
    <property type="entry name" value="ZnF_C2H2"/>
    <property type="match status" value="5"/>
</dbReference>
<dbReference type="FunFam" id="3.30.160.60:FF:000681">
    <property type="entry name" value="zinc finger protein 205 isoform X1"/>
    <property type="match status" value="1"/>
</dbReference>
<feature type="domain" description="C2H2-type" evidence="15">
    <location>
        <begin position="263"/>
        <end position="290"/>
    </location>
</feature>
<proteinExistence type="inferred from homology"/>
<keyword evidence="11" id="KW-0539">Nucleus</keyword>
<feature type="region of interest" description="Disordered" evidence="14">
    <location>
        <begin position="160"/>
        <end position="188"/>
    </location>
</feature>
<dbReference type="OrthoDB" id="6077919at2759"/>
<name>A0A4Z2HZ95_9TELE</name>
<evidence type="ECO:0000256" key="2">
    <source>
        <dbReference type="ARBA" id="ARBA00004123"/>
    </source>
</evidence>
<evidence type="ECO:0000256" key="3">
    <source>
        <dbReference type="ARBA" id="ARBA00006991"/>
    </source>
</evidence>
<evidence type="ECO:0000256" key="5">
    <source>
        <dbReference type="ARBA" id="ARBA00022737"/>
    </source>
</evidence>
<feature type="compositionally biased region" description="Polar residues" evidence="14">
    <location>
        <begin position="160"/>
        <end position="173"/>
    </location>
</feature>
<dbReference type="GO" id="GO:0000981">
    <property type="term" value="F:DNA-binding transcription factor activity, RNA polymerase II-specific"/>
    <property type="evidence" value="ECO:0007669"/>
    <property type="project" value="TreeGrafter"/>
</dbReference>
<dbReference type="FunFam" id="3.30.160.60:FF:000710">
    <property type="entry name" value="Zinc finger protein 768"/>
    <property type="match status" value="1"/>
</dbReference>
<evidence type="ECO:0000313" key="16">
    <source>
        <dbReference type="EMBL" id="TNN70891.1"/>
    </source>
</evidence>
<gene>
    <name evidence="16" type="primary">ZNF454_0</name>
    <name evidence="16" type="ORF">EYF80_018876</name>
</gene>
<feature type="domain" description="C2H2-type" evidence="15">
    <location>
        <begin position="207"/>
        <end position="234"/>
    </location>
</feature>
<keyword evidence="10" id="KW-0804">Transcription</keyword>
<dbReference type="InterPro" id="IPR036236">
    <property type="entry name" value="Znf_C2H2_sf"/>
</dbReference>
<keyword evidence="8" id="KW-0805">Transcription regulation</keyword>
<evidence type="ECO:0000256" key="9">
    <source>
        <dbReference type="ARBA" id="ARBA00023125"/>
    </source>
</evidence>
<keyword evidence="17" id="KW-1185">Reference proteome</keyword>
<dbReference type="AlphaFoldDB" id="A0A4Z2HZ95"/>
<evidence type="ECO:0000256" key="10">
    <source>
        <dbReference type="ARBA" id="ARBA00023163"/>
    </source>
</evidence>
<comment type="caution">
    <text evidence="16">The sequence shown here is derived from an EMBL/GenBank/DDBJ whole genome shotgun (WGS) entry which is preliminary data.</text>
</comment>
<evidence type="ECO:0000259" key="15">
    <source>
        <dbReference type="PROSITE" id="PS50157"/>
    </source>
</evidence>
<feature type="domain" description="C2H2-type" evidence="15">
    <location>
        <begin position="319"/>
        <end position="346"/>
    </location>
</feature>
<protein>
    <submittedName>
        <fullName evidence="16">Zinc finger protein 454</fullName>
    </submittedName>
</protein>
<dbReference type="InterPro" id="IPR013087">
    <property type="entry name" value="Znf_C2H2_type"/>
</dbReference>
<keyword evidence="7" id="KW-0862">Zinc</keyword>
<dbReference type="FunFam" id="3.30.160.60:FF:002343">
    <property type="entry name" value="Zinc finger protein 33A"/>
    <property type="match status" value="1"/>
</dbReference>
<comment type="function">
    <text evidence="1">May be involved in transcriptional regulation.</text>
</comment>
<reference evidence="16 17" key="1">
    <citation type="submission" date="2019-03" db="EMBL/GenBank/DDBJ databases">
        <title>First draft genome of Liparis tanakae, snailfish: a comprehensive survey of snailfish specific genes.</title>
        <authorList>
            <person name="Kim W."/>
            <person name="Song I."/>
            <person name="Jeong J.-H."/>
            <person name="Kim D."/>
            <person name="Kim S."/>
            <person name="Ryu S."/>
            <person name="Song J.Y."/>
            <person name="Lee S.K."/>
        </authorList>
    </citation>
    <scope>NUCLEOTIDE SEQUENCE [LARGE SCALE GENOMIC DNA]</scope>
    <source>
        <tissue evidence="16">Muscle</tissue>
    </source>
</reference>
<dbReference type="InterPro" id="IPR050717">
    <property type="entry name" value="C2H2-ZF_Transcription_Reg"/>
</dbReference>
<dbReference type="PROSITE" id="PS00028">
    <property type="entry name" value="ZINC_FINGER_C2H2_1"/>
    <property type="match status" value="5"/>
</dbReference>
<dbReference type="PROSITE" id="PS50157">
    <property type="entry name" value="ZINC_FINGER_C2H2_2"/>
    <property type="match status" value="5"/>
</dbReference>
<comment type="subcellular location">
    <subcellularLocation>
        <location evidence="2">Nucleus</location>
    </subcellularLocation>
</comment>
<dbReference type="EMBL" id="SRLO01000157">
    <property type="protein sequence ID" value="TNN70891.1"/>
    <property type="molecule type" value="Genomic_DNA"/>
</dbReference>
<evidence type="ECO:0000256" key="12">
    <source>
        <dbReference type="PROSITE-ProRule" id="PRU00042"/>
    </source>
</evidence>
<keyword evidence="4" id="KW-0479">Metal-binding</keyword>
<dbReference type="GO" id="GO:0008270">
    <property type="term" value="F:zinc ion binding"/>
    <property type="evidence" value="ECO:0007669"/>
    <property type="project" value="UniProtKB-KW"/>
</dbReference>
<evidence type="ECO:0000256" key="13">
    <source>
        <dbReference type="SAM" id="Coils"/>
    </source>
</evidence>
<keyword evidence="9" id="KW-0238">DNA-binding</keyword>
<evidence type="ECO:0000256" key="8">
    <source>
        <dbReference type="ARBA" id="ARBA00023015"/>
    </source>
</evidence>
<feature type="domain" description="C2H2-type" evidence="15">
    <location>
        <begin position="291"/>
        <end position="318"/>
    </location>
</feature>
<evidence type="ECO:0000256" key="4">
    <source>
        <dbReference type="ARBA" id="ARBA00022723"/>
    </source>
</evidence>
<keyword evidence="13" id="KW-0175">Coiled coil</keyword>
<comment type="similarity">
    <text evidence="3">Belongs to the krueppel C2H2-type zinc-finger protein family.</text>
</comment>
<feature type="domain" description="C2H2-type" evidence="15">
    <location>
        <begin position="235"/>
        <end position="262"/>
    </location>
</feature>
<dbReference type="Gene3D" id="3.30.160.60">
    <property type="entry name" value="Classic Zinc Finger"/>
    <property type="match status" value="5"/>
</dbReference>
<dbReference type="FunFam" id="3.30.160.60:FF:000097">
    <property type="entry name" value="Zinc finger protein"/>
    <property type="match status" value="1"/>
</dbReference>
<dbReference type="PANTHER" id="PTHR14196">
    <property type="entry name" value="ODD-SKIPPED - RELATED"/>
    <property type="match status" value="1"/>
</dbReference>
<evidence type="ECO:0000313" key="17">
    <source>
        <dbReference type="Proteomes" id="UP000314294"/>
    </source>
</evidence>
<sequence>MYLRQFVSERLTAAAEEIFGVFQKTIVEYEEEIDRQRRLLDVFLKPEMKLHRIDLSQRPVCKEEVLDEQLCDQERNSRLDQEDPEPPQITLQLDELCISEEEEEEEEEEVEQLVLKQETDAFMYIPIYEESDHGKDHTLNFSMDDSQRVVTSSGVSAPNGYQQLLSLNPQEGGQNEPEQDPHYKNNDHLNNASNTMISLNYCHPQAFKCDTCEKAFKCRAYLMRHQLVHKCKKSHTCETCGKCFQFNSYLKAHMRIHTGEKPFTCLICGKDFRQSSTMKGHMRIHTGDKPHLCKICGKRFSDNSAFKSHSRVHTGERPYTCKTCGKDYRCRSSLRGHMRHHTKDKLNHLL</sequence>
<dbReference type="PANTHER" id="PTHR14196:SF12">
    <property type="entry name" value="ZINC FINGER PROTEIN 208-LIKE"/>
    <property type="match status" value="1"/>
</dbReference>
<evidence type="ECO:0000256" key="11">
    <source>
        <dbReference type="ARBA" id="ARBA00023242"/>
    </source>
</evidence>
<dbReference type="SUPFAM" id="SSF57667">
    <property type="entry name" value="beta-beta-alpha zinc fingers"/>
    <property type="match status" value="3"/>
</dbReference>
<accession>A0A4Z2HZ95</accession>
<dbReference type="GO" id="GO:0000977">
    <property type="term" value="F:RNA polymerase II transcription regulatory region sequence-specific DNA binding"/>
    <property type="evidence" value="ECO:0007669"/>
    <property type="project" value="TreeGrafter"/>
</dbReference>
<evidence type="ECO:0000256" key="1">
    <source>
        <dbReference type="ARBA" id="ARBA00003767"/>
    </source>
</evidence>
<keyword evidence="6 12" id="KW-0863">Zinc-finger</keyword>
<organism evidence="16 17">
    <name type="scientific">Liparis tanakae</name>
    <name type="common">Tanaka's snailfish</name>
    <dbReference type="NCBI Taxonomy" id="230148"/>
    <lineage>
        <taxon>Eukaryota</taxon>
        <taxon>Metazoa</taxon>
        <taxon>Chordata</taxon>
        <taxon>Craniata</taxon>
        <taxon>Vertebrata</taxon>
        <taxon>Euteleostomi</taxon>
        <taxon>Actinopterygii</taxon>
        <taxon>Neopterygii</taxon>
        <taxon>Teleostei</taxon>
        <taxon>Neoteleostei</taxon>
        <taxon>Acanthomorphata</taxon>
        <taxon>Eupercaria</taxon>
        <taxon>Perciformes</taxon>
        <taxon>Cottioidei</taxon>
        <taxon>Cottales</taxon>
        <taxon>Liparidae</taxon>
        <taxon>Liparis</taxon>
    </lineage>
</organism>
<evidence type="ECO:0000256" key="14">
    <source>
        <dbReference type="SAM" id="MobiDB-lite"/>
    </source>
</evidence>
<evidence type="ECO:0000256" key="6">
    <source>
        <dbReference type="ARBA" id="ARBA00022771"/>
    </source>
</evidence>
<dbReference type="Proteomes" id="UP000314294">
    <property type="component" value="Unassembled WGS sequence"/>
</dbReference>
<evidence type="ECO:0000256" key="7">
    <source>
        <dbReference type="ARBA" id="ARBA00022833"/>
    </source>
</evidence>
<dbReference type="GO" id="GO:0005634">
    <property type="term" value="C:nucleus"/>
    <property type="evidence" value="ECO:0007669"/>
    <property type="project" value="UniProtKB-SubCell"/>
</dbReference>